<evidence type="ECO:0000313" key="3">
    <source>
        <dbReference type="Proteomes" id="UP000182444"/>
    </source>
</evidence>
<organism evidence="2 3">
    <name type="scientific">Yarrowia lipolytica</name>
    <name type="common">Candida lipolytica</name>
    <dbReference type="NCBI Taxonomy" id="4952"/>
    <lineage>
        <taxon>Eukaryota</taxon>
        <taxon>Fungi</taxon>
        <taxon>Dikarya</taxon>
        <taxon>Ascomycota</taxon>
        <taxon>Saccharomycotina</taxon>
        <taxon>Dipodascomycetes</taxon>
        <taxon>Dipodascales</taxon>
        <taxon>Dipodascales incertae sedis</taxon>
        <taxon>Yarrowia</taxon>
    </lineage>
</organism>
<proteinExistence type="predicted"/>
<dbReference type="KEGG" id="yli:2912998"/>
<dbReference type="AlphaFoldDB" id="A0A1D8NKL4"/>
<evidence type="ECO:0000313" key="2">
    <source>
        <dbReference type="EMBL" id="AOW06179.1"/>
    </source>
</evidence>
<sequence length="244" mass="27225">MNDTRLLCTDGHVHTSSRTINEKWQWVSFRLQSTYDGFFAQVDYPKIWVHGFLSWIYRNTVSAYDTLDVYSGMLMMAAESMKHDLFTCLEDVLVGWDIRSGSEAILIWERASIASSARVQNYIVEYVKADPLLVFADSGFYSLPSEMRSLLCKRVSDSRKIKTQRSVYLKSEDSDDESTEALEALTLDGLTATPYGSHRGASTMSVVRIPKSNLAGNKTSGTGNPAKASHKKNMSVPTNPAPSL</sequence>
<dbReference type="VEuPathDB" id="FungiDB:YALI1_E35831g"/>
<name>A0A1D8NKL4_YARLL</name>
<dbReference type="OrthoDB" id="4089268at2759"/>
<reference evidence="2 3" key="1">
    <citation type="journal article" date="2016" name="PLoS ONE">
        <title>Sequence Assembly of Yarrowia lipolytica Strain W29/CLIB89 Shows Transposable Element Diversity.</title>
        <authorList>
            <person name="Magnan C."/>
            <person name="Yu J."/>
            <person name="Chang I."/>
            <person name="Jahn E."/>
            <person name="Kanomata Y."/>
            <person name="Wu J."/>
            <person name="Zeller M."/>
            <person name="Oakes M."/>
            <person name="Baldi P."/>
            <person name="Sandmeyer S."/>
        </authorList>
    </citation>
    <scope>NUCLEOTIDE SEQUENCE [LARGE SCALE GENOMIC DNA]</scope>
    <source>
        <strain evidence="3">CLIB89(W29)</strain>
    </source>
</reference>
<protein>
    <submittedName>
        <fullName evidence="2">Uncharacterized protein</fullName>
    </submittedName>
</protein>
<feature type="region of interest" description="Disordered" evidence="1">
    <location>
        <begin position="210"/>
        <end position="244"/>
    </location>
</feature>
<feature type="compositionally biased region" description="Polar residues" evidence="1">
    <location>
        <begin position="214"/>
        <end position="223"/>
    </location>
</feature>
<gene>
    <name evidence="2" type="ORF">YALI1_E35831g</name>
</gene>
<evidence type="ECO:0000256" key="1">
    <source>
        <dbReference type="SAM" id="MobiDB-lite"/>
    </source>
</evidence>
<accession>A0A1D8NKL4</accession>
<dbReference type="Proteomes" id="UP000182444">
    <property type="component" value="Chromosome 1E"/>
</dbReference>
<dbReference type="EMBL" id="CP017557">
    <property type="protein sequence ID" value="AOW06179.1"/>
    <property type="molecule type" value="Genomic_DNA"/>
</dbReference>
<dbReference type="RefSeq" id="XP_504592.1">
    <property type="nucleotide sequence ID" value="XM_504592.1"/>
</dbReference>
<dbReference type="GeneID" id="2912998"/>
<dbReference type="VEuPathDB" id="FungiDB:YALI0_E30503g"/>